<dbReference type="EMBL" id="UGEM01000004">
    <property type="protein sequence ID" value="STP17924.1"/>
    <property type="molecule type" value="Genomic_DNA"/>
</dbReference>
<keyword evidence="4 7" id="KW-0808">Transferase</keyword>
<dbReference type="SUPFAM" id="SSF53335">
    <property type="entry name" value="S-adenosyl-L-methionine-dependent methyltransferases"/>
    <property type="match status" value="1"/>
</dbReference>
<evidence type="ECO:0000256" key="1">
    <source>
        <dbReference type="ARBA" id="ARBA00000142"/>
    </source>
</evidence>
<comment type="function">
    <text evidence="2 7">Catalyzes the formation of N(7)-methylguanine at position 46 (m7G46) in tRNA.</text>
</comment>
<comment type="pathway">
    <text evidence="7">tRNA modification; N(7)-methylguanine-tRNA biosynthesis.</text>
</comment>
<feature type="binding site" evidence="7">
    <location>
        <position position="121"/>
    </location>
    <ligand>
        <name>S-adenosyl-L-methionine</name>
        <dbReference type="ChEBI" id="CHEBI:59789"/>
    </ligand>
</feature>
<evidence type="ECO:0000313" key="9">
    <source>
        <dbReference type="Proteomes" id="UP000254181"/>
    </source>
</evidence>
<feature type="binding site" evidence="7">
    <location>
        <position position="69"/>
    </location>
    <ligand>
        <name>S-adenosyl-L-methionine</name>
        <dbReference type="ChEBI" id="CHEBI:59789"/>
    </ligand>
</feature>
<dbReference type="EC" id="2.1.1.33" evidence="7"/>
<dbReference type="Proteomes" id="UP000254181">
    <property type="component" value="Unassembled WGS sequence"/>
</dbReference>
<dbReference type="AlphaFoldDB" id="A0A377K0N1"/>
<dbReference type="Gene3D" id="3.40.50.150">
    <property type="entry name" value="Vaccinia Virus protein VP39"/>
    <property type="match status" value="1"/>
</dbReference>
<dbReference type="NCBIfam" id="TIGR00091">
    <property type="entry name" value="tRNA (guanosine(46)-N7)-methyltransferase TrmB"/>
    <property type="match status" value="1"/>
</dbReference>
<feature type="binding site" evidence="7">
    <location>
        <position position="94"/>
    </location>
    <ligand>
        <name>S-adenosyl-L-methionine</name>
        <dbReference type="ChEBI" id="CHEBI:59789"/>
    </ligand>
</feature>
<dbReference type="InterPro" id="IPR007416">
    <property type="entry name" value="YggL_50S_bp"/>
</dbReference>
<dbReference type="PROSITE" id="PS51625">
    <property type="entry name" value="SAM_MT_TRMB"/>
    <property type="match status" value="1"/>
</dbReference>
<evidence type="ECO:0000256" key="3">
    <source>
        <dbReference type="ARBA" id="ARBA00022603"/>
    </source>
</evidence>
<keyword evidence="5 7" id="KW-0949">S-adenosyl-L-methionine</keyword>
<comment type="similarity">
    <text evidence="7">Belongs to the class I-like SAM-binding methyltransferase superfamily. TrmB family.</text>
</comment>
<evidence type="ECO:0000256" key="7">
    <source>
        <dbReference type="HAMAP-Rule" id="MF_01057"/>
    </source>
</evidence>
<comment type="subunit">
    <text evidence="7">Monomer.</text>
</comment>
<dbReference type="Pfam" id="PF04320">
    <property type="entry name" value="YggL_50S_bp"/>
    <property type="match status" value="1"/>
</dbReference>
<feature type="binding site" evidence="7">
    <location>
        <position position="148"/>
    </location>
    <ligand>
        <name>substrate</name>
    </ligand>
</feature>
<sequence>MKNDVISPEFDENGRPLRRIRSFVRRQGRLTKGQEHALENYWPVMGVEFSEDMLDFPALFGREAPVTLEIGFGMGASLVAMAKDRPEQDFLGIEVHSPGVGACLSSAHEEGLSNLRVMCHDAVEVLHKMIPDNSLRMVQLFFPDPWHKARHNKRRIVQVPFAELVKSKLQLGGIFHMATDWEPYAEHMLEVMSSIDGYKNLSESNDYVPRPASRPVTKFEQRGHRLGHGVWDLMFERVKIMAKNRSRRLRKKMHIDEFQELGFSVAWRFPEGTSEEQIDKTVDDFINEVIEPNKLAFDGSGYLAWEGLICMQEIGKCTEEHQAIVRKWLEERKMEEVRTSELFDVWWD</sequence>
<name>A0A377K0N1_ECOLX</name>
<gene>
    <name evidence="7 8" type="primary">trmB</name>
    <name evidence="8" type="ORF">NCTC9075_01359</name>
</gene>
<protein>
    <recommendedName>
        <fullName evidence="7">tRNA (guanine-N(7)-)-methyltransferase</fullName>
        <ecNumber evidence="7">2.1.1.33</ecNumber>
    </recommendedName>
    <alternativeName>
        <fullName evidence="7">tRNA (guanine(46)-N(7))-methyltransferase</fullName>
    </alternativeName>
    <alternativeName>
        <fullName evidence="7">tRNA(m7G46)-methyltransferase</fullName>
    </alternativeName>
</protein>
<dbReference type="FunFam" id="3.40.50.150:FF:000024">
    <property type="entry name" value="tRNA (guanine-N(7)-)-methyltransferase"/>
    <property type="match status" value="1"/>
</dbReference>
<dbReference type="NCBIfam" id="NF008685">
    <property type="entry name" value="PRK11702.1"/>
    <property type="match status" value="1"/>
</dbReference>
<dbReference type="HAMAP" id="MF_01057">
    <property type="entry name" value="tRNA_methyltr_TrmB"/>
    <property type="match status" value="1"/>
</dbReference>
<dbReference type="InterPro" id="IPR055361">
    <property type="entry name" value="tRNA_methyltr_TrmB_bact"/>
</dbReference>
<dbReference type="GO" id="GO:0005829">
    <property type="term" value="C:cytosol"/>
    <property type="evidence" value="ECO:0007669"/>
    <property type="project" value="TreeGrafter"/>
</dbReference>
<dbReference type="InterPro" id="IPR029063">
    <property type="entry name" value="SAM-dependent_MTases_sf"/>
</dbReference>
<accession>A0A377K0N1</accession>
<evidence type="ECO:0000256" key="2">
    <source>
        <dbReference type="ARBA" id="ARBA00003015"/>
    </source>
</evidence>
<dbReference type="UniPathway" id="UPA00989"/>
<dbReference type="PANTHER" id="PTHR38778:SF1">
    <property type="entry name" value="CYTOPLASMIC PROTEIN"/>
    <property type="match status" value="1"/>
</dbReference>
<organism evidence="8 9">
    <name type="scientific">Escherichia coli</name>
    <dbReference type="NCBI Taxonomy" id="562"/>
    <lineage>
        <taxon>Bacteria</taxon>
        <taxon>Pseudomonadati</taxon>
        <taxon>Pseudomonadota</taxon>
        <taxon>Gammaproteobacteria</taxon>
        <taxon>Enterobacterales</taxon>
        <taxon>Enterobacteriaceae</taxon>
        <taxon>Escherichia</taxon>
    </lineage>
</organism>
<evidence type="ECO:0000256" key="6">
    <source>
        <dbReference type="ARBA" id="ARBA00022694"/>
    </source>
</evidence>
<proteinExistence type="inferred from homology"/>
<feature type="binding site" evidence="7">
    <location>
        <begin position="217"/>
        <end position="220"/>
    </location>
    <ligand>
        <name>substrate</name>
    </ligand>
</feature>
<evidence type="ECO:0000313" key="8">
    <source>
        <dbReference type="EMBL" id="STP17924.1"/>
    </source>
</evidence>
<reference evidence="8 9" key="1">
    <citation type="submission" date="2018-06" db="EMBL/GenBank/DDBJ databases">
        <authorList>
            <consortium name="Pathogen Informatics"/>
            <person name="Doyle S."/>
        </authorList>
    </citation>
    <scope>NUCLEOTIDE SEQUENCE [LARGE SCALE GENOMIC DNA]</scope>
    <source>
        <strain evidence="8 9">NCTC9075</strain>
    </source>
</reference>
<feature type="region of interest" description="Interaction with RNA" evidence="7">
    <location>
        <begin position="150"/>
        <end position="155"/>
    </location>
</feature>
<dbReference type="Pfam" id="PF02390">
    <property type="entry name" value="Methyltransf_4"/>
    <property type="match status" value="1"/>
</dbReference>
<feature type="binding site" evidence="7">
    <location>
        <position position="144"/>
    </location>
    <ligand>
        <name>S-adenosyl-L-methionine</name>
        <dbReference type="ChEBI" id="CHEBI:59789"/>
    </ligand>
</feature>
<evidence type="ECO:0000256" key="4">
    <source>
        <dbReference type="ARBA" id="ARBA00022679"/>
    </source>
</evidence>
<dbReference type="PANTHER" id="PTHR38778">
    <property type="entry name" value="CYTOPLASMIC PROTEIN-RELATED"/>
    <property type="match status" value="1"/>
</dbReference>
<dbReference type="GO" id="GO:0008176">
    <property type="term" value="F:tRNA (guanine(46)-N7)-methyltransferase activity"/>
    <property type="evidence" value="ECO:0007669"/>
    <property type="project" value="UniProtKB-UniRule"/>
</dbReference>
<dbReference type="InterPro" id="IPR003358">
    <property type="entry name" value="tRNA_(Gua-N-7)_MeTrfase_Trmb"/>
</dbReference>
<evidence type="ECO:0000256" key="5">
    <source>
        <dbReference type="ARBA" id="ARBA00022691"/>
    </source>
</evidence>
<comment type="catalytic activity">
    <reaction evidence="1 7">
        <text>guanosine(46) in tRNA + S-adenosyl-L-methionine = N(7)-methylguanosine(46) in tRNA + S-adenosyl-L-homocysteine</text>
        <dbReference type="Rhea" id="RHEA:42708"/>
        <dbReference type="Rhea" id="RHEA-COMP:10188"/>
        <dbReference type="Rhea" id="RHEA-COMP:10189"/>
        <dbReference type="ChEBI" id="CHEBI:57856"/>
        <dbReference type="ChEBI" id="CHEBI:59789"/>
        <dbReference type="ChEBI" id="CHEBI:74269"/>
        <dbReference type="ChEBI" id="CHEBI:74480"/>
        <dbReference type="EC" id="2.1.1.33"/>
    </reaction>
</comment>
<keyword evidence="6 7" id="KW-0819">tRNA processing</keyword>
<feature type="binding site" evidence="7">
    <location>
        <position position="180"/>
    </location>
    <ligand>
        <name>substrate</name>
    </ligand>
</feature>
<keyword evidence="3 7" id="KW-0489">Methyltransferase</keyword>